<dbReference type="AlphaFoldDB" id="A0AAC9I2Y2"/>
<evidence type="ECO:0000313" key="4">
    <source>
        <dbReference type="Proteomes" id="UP000175968"/>
    </source>
</evidence>
<reference evidence="3 4" key="1">
    <citation type="submission" date="2016-10" db="EMBL/GenBank/DDBJ databases">
        <title>Flavobacterium gilvum sp. nov., isolated from stream water.</title>
        <authorList>
            <person name="Shin S.-K."/>
            <person name="Cho Y.-J."/>
            <person name="Yi H."/>
        </authorList>
    </citation>
    <scope>NUCLEOTIDE SEQUENCE [LARGE SCALE GENOMIC DNA]</scope>
    <source>
        <strain evidence="3 4">EM1308</strain>
    </source>
</reference>
<dbReference type="EMBL" id="CP017479">
    <property type="protein sequence ID" value="AOW08452.1"/>
    <property type="molecule type" value="Genomic_DNA"/>
</dbReference>
<proteinExistence type="predicted"/>
<name>A0AAC9I2Y2_9FLAO</name>
<dbReference type="Proteomes" id="UP000175968">
    <property type="component" value="Chromosome"/>
</dbReference>
<gene>
    <name evidence="3" type="ORF">EM308_02450</name>
</gene>
<evidence type="ECO:0000313" key="3">
    <source>
        <dbReference type="EMBL" id="AOW08452.1"/>
    </source>
</evidence>
<dbReference type="Pfam" id="PF13568">
    <property type="entry name" value="OMP_b-brl_2"/>
    <property type="match status" value="1"/>
</dbReference>
<dbReference type="InterPro" id="IPR025665">
    <property type="entry name" value="Beta-barrel_OMP_2"/>
</dbReference>
<feature type="chain" id="PRO_5042003833" description="Outer membrane protein beta-barrel domain-containing protein" evidence="1">
    <location>
        <begin position="23"/>
        <end position="178"/>
    </location>
</feature>
<dbReference type="KEGG" id="fgl:EM308_02450"/>
<sequence length="178" mass="19540">MKSLKILLLGIFLIAASNTGKAQGFGVRAGANFTDINVDGLNTDAKTGLYVGVFKEIPLVKSLLFVQPEIQYSQEGFDHDVKNVKIDYLTFPILAKVYALKLLSFETGPQFGIPISDNAEGYYNYNTESFVTSWAFGMSINLPLHLSINARYITGISDTFDSFDSKGQVVQAGAAFRF</sequence>
<organism evidence="3 4">
    <name type="scientific">Flavobacterium gilvum</name>
    <dbReference type="NCBI Taxonomy" id="1492737"/>
    <lineage>
        <taxon>Bacteria</taxon>
        <taxon>Pseudomonadati</taxon>
        <taxon>Bacteroidota</taxon>
        <taxon>Flavobacteriia</taxon>
        <taxon>Flavobacteriales</taxon>
        <taxon>Flavobacteriaceae</taxon>
        <taxon>Flavobacterium</taxon>
    </lineage>
</organism>
<protein>
    <recommendedName>
        <fullName evidence="2">Outer membrane protein beta-barrel domain-containing protein</fullName>
    </recommendedName>
</protein>
<dbReference type="RefSeq" id="WP_035639140.1">
    <property type="nucleotide sequence ID" value="NZ_CP017479.1"/>
</dbReference>
<feature type="signal peptide" evidence="1">
    <location>
        <begin position="1"/>
        <end position="22"/>
    </location>
</feature>
<feature type="domain" description="Outer membrane protein beta-barrel" evidence="2">
    <location>
        <begin position="24"/>
        <end position="161"/>
    </location>
</feature>
<accession>A0AAC9I2Y2</accession>
<evidence type="ECO:0000259" key="2">
    <source>
        <dbReference type="Pfam" id="PF13568"/>
    </source>
</evidence>
<keyword evidence="4" id="KW-1185">Reference proteome</keyword>
<evidence type="ECO:0000256" key="1">
    <source>
        <dbReference type="SAM" id="SignalP"/>
    </source>
</evidence>
<keyword evidence="1" id="KW-0732">Signal</keyword>